<evidence type="ECO:0000256" key="1">
    <source>
        <dbReference type="ARBA" id="ARBA00023125"/>
    </source>
</evidence>
<dbReference type="AlphaFoldDB" id="A0A4R4UD13"/>
<name>A0A4R4UD13_9ACTN</name>
<feature type="domain" description="AraC-type arabinose-binding/dimerisation" evidence="2">
    <location>
        <begin position="57"/>
        <end position="92"/>
    </location>
</feature>
<comment type="caution">
    <text evidence="3">The sequence shown here is derived from an EMBL/GenBank/DDBJ whole genome shotgun (WGS) entry which is preliminary data.</text>
</comment>
<dbReference type="Gene3D" id="2.60.120.10">
    <property type="entry name" value="Jelly Rolls"/>
    <property type="match status" value="1"/>
</dbReference>
<dbReference type="RefSeq" id="WP_132605772.1">
    <property type="nucleotide sequence ID" value="NZ_SMKO01000230.1"/>
</dbReference>
<sequence>MSTHVFFEPHEWSFQKLGHRGKLFESSSAVTSSNHLIIEIHGRLPAWLCQLECDFVYYVLEGHGTFHFEDRQENCKQGNLVTIPRGTKFTYEGDALKMLLTSTPPWGPAQERVFDDED</sequence>
<keyword evidence="4" id="KW-1185">Reference proteome</keyword>
<dbReference type="SUPFAM" id="SSF51182">
    <property type="entry name" value="RmlC-like cupins"/>
    <property type="match status" value="1"/>
</dbReference>
<dbReference type="GO" id="GO:0006355">
    <property type="term" value="P:regulation of DNA-templated transcription"/>
    <property type="evidence" value="ECO:0007669"/>
    <property type="project" value="InterPro"/>
</dbReference>
<dbReference type="InterPro" id="IPR011051">
    <property type="entry name" value="RmlC_Cupin_sf"/>
</dbReference>
<gene>
    <name evidence="3" type="ORF">E1292_44425</name>
</gene>
<accession>A0A4R4UD13</accession>
<dbReference type="InterPro" id="IPR014710">
    <property type="entry name" value="RmlC-like_jellyroll"/>
</dbReference>
<reference evidence="3 4" key="1">
    <citation type="submission" date="2019-03" db="EMBL/GenBank/DDBJ databases">
        <title>Draft genome sequences of novel Actinobacteria.</title>
        <authorList>
            <person name="Sahin N."/>
            <person name="Ay H."/>
            <person name="Saygin H."/>
        </authorList>
    </citation>
    <scope>NUCLEOTIDE SEQUENCE [LARGE SCALE GENOMIC DNA]</scope>
    <source>
        <strain evidence="3 4">KC310</strain>
    </source>
</reference>
<dbReference type="InterPro" id="IPR003313">
    <property type="entry name" value="AraC-bd"/>
</dbReference>
<proteinExistence type="predicted"/>
<dbReference type="Pfam" id="PF02311">
    <property type="entry name" value="AraC_binding"/>
    <property type="match status" value="1"/>
</dbReference>
<evidence type="ECO:0000313" key="3">
    <source>
        <dbReference type="EMBL" id="TDC89508.1"/>
    </source>
</evidence>
<dbReference type="GO" id="GO:0003677">
    <property type="term" value="F:DNA binding"/>
    <property type="evidence" value="ECO:0007669"/>
    <property type="project" value="UniProtKB-KW"/>
</dbReference>
<organism evidence="3 4">
    <name type="scientific">Nonomuraea deserti</name>
    <dbReference type="NCBI Taxonomy" id="1848322"/>
    <lineage>
        <taxon>Bacteria</taxon>
        <taxon>Bacillati</taxon>
        <taxon>Actinomycetota</taxon>
        <taxon>Actinomycetes</taxon>
        <taxon>Streptosporangiales</taxon>
        <taxon>Streptosporangiaceae</taxon>
        <taxon>Nonomuraea</taxon>
    </lineage>
</organism>
<keyword evidence="1" id="KW-0238">DNA-binding</keyword>
<dbReference type="Proteomes" id="UP000295258">
    <property type="component" value="Unassembled WGS sequence"/>
</dbReference>
<evidence type="ECO:0000313" key="4">
    <source>
        <dbReference type="Proteomes" id="UP000295258"/>
    </source>
</evidence>
<protein>
    <recommendedName>
        <fullName evidence="2">AraC-type arabinose-binding/dimerisation domain-containing protein</fullName>
    </recommendedName>
</protein>
<dbReference type="EMBL" id="SMKO01000230">
    <property type="protein sequence ID" value="TDC89508.1"/>
    <property type="molecule type" value="Genomic_DNA"/>
</dbReference>
<evidence type="ECO:0000259" key="2">
    <source>
        <dbReference type="Pfam" id="PF02311"/>
    </source>
</evidence>